<evidence type="ECO:0000313" key="2">
    <source>
        <dbReference type="Proteomes" id="UP000827092"/>
    </source>
</evidence>
<dbReference type="AlphaFoldDB" id="A0AAV6TQU4"/>
<evidence type="ECO:0000313" key="1">
    <source>
        <dbReference type="EMBL" id="KAG8174048.1"/>
    </source>
</evidence>
<reference evidence="1 2" key="1">
    <citation type="journal article" date="2022" name="Nat. Ecol. Evol.">
        <title>A masculinizing supergene underlies an exaggerated male reproductive morph in a spider.</title>
        <authorList>
            <person name="Hendrickx F."/>
            <person name="De Corte Z."/>
            <person name="Sonet G."/>
            <person name="Van Belleghem S.M."/>
            <person name="Kostlbacher S."/>
            <person name="Vangestel C."/>
        </authorList>
    </citation>
    <scope>NUCLEOTIDE SEQUENCE [LARGE SCALE GENOMIC DNA]</scope>
    <source>
        <strain evidence="1">W744_W776</strain>
    </source>
</reference>
<dbReference type="Proteomes" id="UP000827092">
    <property type="component" value="Unassembled WGS sequence"/>
</dbReference>
<comment type="caution">
    <text evidence="1">The sequence shown here is derived from an EMBL/GenBank/DDBJ whole genome shotgun (WGS) entry which is preliminary data.</text>
</comment>
<organism evidence="1 2">
    <name type="scientific">Oedothorax gibbosus</name>
    <dbReference type="NCBI Taxonomy" id="931172"/>
    <lineage>
        <taxon>Eukaryota</taxon>
        <taxon>Metazoa</taxon>
        <taxon>Ecdysozoa</taxon>
        <taxon>Arthropoda</taxon>
        <taxon>Chelicerata</taxon>
        <taxon>Arachnida</taxon>
        <taxon>Araneae</taxon>
        <taxon>Araneomorphae</taxon>
        <taxon>Entelegynae</taxon>
        <taxon>Araneoidea</taxon>
        <taxon>Linyphiidae</taxon>
        <taxon>Erigoninae</taxon>
        <taxon>Oedothorax</taxon>
    </lineage>
</organism>
<proteinExistence type="predicted"/>
<name>A0AAV6TQU4_9ARAC</name>
<protein>
    <recommendedName>
        <fullName evidence="3">Calponin-homology (CH) domain-containing protein</fullName>
    </recommendedName>
</protein>
<sequence length="141" mass="15906">MEKNENNSHVKCVQFGTISESMRYNGSAVLGNLLLVLHMIQNTWPQINTIHFQSDGSTMQYRNKTNLFLLAYFADKLGLEVTWNFSKAGQNSADSVGREAIDERVVQGLKAITNTMKLKHAVWSSKSPNQLRLRLLSGFCL</sequence>
<gene>
    <name evidence="1" type="ORF">JTE90_029199</name>
</gene>
<evidence type="ECO:0008006" key="3">
    <source>
        <dbReference type="Google" id="ProtNLM"/>
    </source>
</evidence>
<dbReference type="EMBL" id="JAFNEN010001340">
    <property type="protein sequence ID" value="KAG8174048.1"/>
    <property type="molecule type" value="Genomic_DNA"/>
</dbReference>
<accession>A0AAV6TQU4</accession>
<keyword evidence="2" id="KW-1185">Reference proteome</keyword>